<keyword evidence="2" id="KW-0812">Transmembrane</keyword>
<dbReference type="Gene3D" id="3.40.50.720">
    <property type="entry name" value="NAD(P)-binding Rossmann-like Domain"/>
    <property type="match status" value="1"/>
</dbReference>
<keyword evidence="1" id="KW-0560">Oxidoreductase</keyword>
<feature type="transmembrane region" description="Helical" evidence="2">
    <location>
        <begin position="6"/>
        <end position="25"/>
    </location>
</feature>
<dbReference type="EMBL" id="JAPWTJ010000025">
    <property type="protein sequence ID" value="KAJ8984855.1"/>
    <property type="molecule type" value="Genomic_DNA"/>
</dbReference>
<sequence>MIFLWAIVRILYYSILAVFLLKCVIKLTFRPCRSKVCLLGKIAIVTGGNRENSVKEVYESEEKIDILINNAGTVMEQNGFTKDGLHQTMQINTFGPFLLTHLLIAFVNNLTLENLNAKSEDKSTNIMRVTKIYANTKLTQLIISNEFAERLRPFGITSNAVHPGLVKTGIFNKLYDRKVLLILTAILLRSVLCLFGKTPEEGAQRPLKLAISNRYKNISGIFLWNFFMCDVNIAPPCVKNKEFRRQIWRQIEECVGLGENEIINLN</sequence>
<proteinExistence type="predicted"/>
<keyword evidence="2" id="KW-1133">Transmembrane helix</keyword>
<dbReference type="Pfam" id="PF13561">
    <property type="entry name" value="adh_short_C2"/>
    <property type="match status" value="1"/>
</dbReference>
<dbReference type="PANTHER" id="PTHR43157:SF31">
    <property type="entry name" value="PHOSPHATIDYLINOSITOL-GLYCAN BIOSYNTHESIS CLASS F PROTEIN"/>
    <property type="match status" value="1"/>
</dbReference>
<evidence type="ECO:0000313" key="3">
    <source>
        <dbReference type="EMBL" id="KAJ8984855.1"/>
    </source>
</evidence>
<dbReference type="InterPro" id="IPR002347">
    <property type="entry name" value="SDR_fam"/>
</dbReference>
<dbReference type="Proteomes" id="UP001162164">
    <property type="component" value="Unassembled WGS sequence"/>
</dbReference>
<dbReference type="SUPFAM" id="SSF51735">
    <property type="entry name" value="NAD(P)-binding Rossmann-fold domains"/>
    <property type="match status" value="1"/>
</dbReference>
<accession>A0ABQ9K3F2</accession>
<evidence type="ECO:0000313" key="4">
    <source>
        <dbReference type="Proteomes" id="UP001162164"/>
    </source>
</evidence>
<reference evidence="3" key="1">
    <citation type="journal article" date="2023" name="Insect Mol. Biol.">
        <title>Genome sequencing provides insights into the evolution of gene families encoding plant cell wall-degrading enzymes in longhorned beetles.</title>
        <authorList>
            <person name="Shin N.R."/>
            <person name="Okamura Y."/>
            <person name="Kirsch R."/>
            <person name="Pauchet Y."/>
        </authorList>
    </citation>
    <scope>NUCLEOTIDE SEQUENCE</scope>
    <source>
        <strain evidence="3">MMC_N1</strain>
    </source>
</reference>
<comment type="caution">
    <text evidence="3">The sequence shown here is derived from an EMBL/GenBank/DDBJ whole genome shotgun (WGS) entry which is preliminary data.</text>
</comment>
<evidence type="ECO:0000256" key="1">
    <source>
        <dbReference type="ARBA" id="ARBA00023002"/>
    </source>
</evidence>
<keyword evidence="2" id="KW-0472">Membrane</keyword>
<organism evidence="3 4">
    <name type="scientific">Molorchus minor</name>
    <dbReference type="NCBI Taxonomy" id="1323400"/>
    <lineage>
        <taxon>Eukaryota</taxon>
        <taxon>Metazoa</taxon>
        <taxon>Ecdysozoa</taxon>
        <taxon>Arthropoda</taxon>
        <taxon>Hexapoda</taxon>
        <taxon>Insecta</taxon>
        <taxon>Pterygota</taxon>
        <taxon>Neoptera</taxon>
        <taxon>Endopterygota</taxon>
        <taxon>Coleoptera</taxon>
        <taxon>Polyphaga</taxon>
        <taxon>Cucujiformia</taxon>
        <taxon>Chrysomeloidea</taxon>
        <taxon>Cerambycidae</taxon>
        <taxon>Lamiinae</taxon>
        <taxon>Monochamini</taxon>
        <taxon>Molorchus</taxon>
    </lineage>
</organism>
<dbReference type="PANTHER" id="PTHR43157">
    <property type="entry name" value="PHOSPHATIDYLINOSITOL-GLYCAN BIOSYNTHESIS CLASS F PROTEIN-RELATED"/>
    <property type="match status" value="1"/>
</dbReference>
<dbReference type="InterPro" id="IPR036291">
    <property type="entry name" value="NAD(P)-bd_dom_sf"/>
</dbReference>
<keyword evidence="4" id="KW-1185">Reference proteome</keyword>
<gene>
    <name evidence="3" type="ORF">NQ317_013056</name>
</gene>
<name>A0ABQ9K3F2_9CUCU</name>
<evidence type="ECO:0000256" key="2">
    <source>
        <dbReference type="SAM" id="Phobius"/>
    </source>
</evidence>
<protein>
    <submittedName>
        <fullName evidence="3">Uncharacterized protein</fullName>
    </submittedName>
</protein>